<dbReference type="InterPro" id="IPR022385">
    <property type="entry name" value="Rhs_assc_core"/>
</dbReference>
<proteinExistence type="predicted"/>
<dbReference type="Gene3D" id="2.180.10.10">
    <property type="entry name" value="RHS repeat-associated core"/>
    <property type="match status" value="1"/>
</dbReference>
<evidence type="ECO:0000313" key="2">
    <source>
        <dbReference type="Proteomes" id="UP000620025"/>
    </source>
</evidence>
<name>A0ABR9BVL6_9PSED</name>
<accession>A0ABR9BVL6</accession>
<comment type="caution">
    <text evidence="1">The sequence shown here is derived from an EMBL/GenBank/DDBJ whole genome shotgun (WGS) entry which is preliminary data.</text>
</comment>
<dbReference type="PANTHER" id="PTHR32305:SF15">
    <property type="entry name" value="PROTEIN RHSA-RELATED"/>
    <property type="match status" value="1"/>
</dbReference>
<protein>
    <submittedName>
        <fullName evidence="1">RHS repeat-associated core domain-containing protein</fullName>
    </submittedName>
</protein>
<dbReference type="InterPro" id="IPR050708">
    <property type="entry name" value="T6SS_VgrG/RHS"/>
</dbReference>
<dbReference type="EMBL" id="JACYWZ010000002">
    <property type="protein sequence ID" value="MBD8769131.1"/>
    <property type="molecule type" value="Genomic_DNA"/>
</dbReference>
<dbReference type="PRINTS" id="PR00394">
    <property type="entry name" value="RHSPROTEIN"/>
</dbReference>
<dbReference type="NCBIfam" id="TIGR03696">
    <property type="entry name" value="Rhs_assc_core"/>
    <property type="match status" value="1"/>
</dbReference>
<dbReference type="PANTHER" id="PTHR32305">
    <property type="match status" value="1"/>
</dbReference>
<evidence type="ECO:0000313" key="1">
    <source>
        <dbReference type="EMBL" id="MBD8769131.1"/>
    </source>
</evidence>
<organism evidence="1 2">
    <name type="scientific">Pseudomonas coleopterorum</name>
    <dbReference type="NCBI Taxonomy" id="1605838"/>
    <lineage>
        <taxon>Bacteria</taxon>
        <taxon>Pseudomonadati</taxon>
        <taxon>Pseudomonadota</taxon>
        <taxon>Gammaproteobacteria</taxon>
        <taxon>Pseudomonadales</taxon>
        <taxon>Pseudomonadaceae</taxon>
        <taxon>Pseudomonas</taxon>
    </lineage>
</organism>
<sequence length="196" mass="22009">MVTDSNGETIWTWESNAYGIGKPNGAFELNHRFIGQYYDTETGLHFSRNRIYDPFLGRFLSTDPDVPPADTNTYVYARNNPLTFYDVDGRASSGVPRKIPGTQITVRIDPSHIPGQTHAHVMQKGKPEIVIKQDGSGSHGSDPGKLPKHKKLLEFLRKKGFKVSTLFFLPDYSEVMENYCALNPHDGQCLTQDTDC</sequence>
<reference evidence="1 2" key="1">
    <citation type="journal article" date="2020" name="FEMS Microbiol. Ecol.">
        <title>Temporal dynamics of bacterial communities during seed development and maturation.</title>
        <authorList>
            <person name="Chesneau G."/>
            <person name="Torres-Cortes G."/>
            <person name="Briand M."/>
            <person name="Darrasse A."/>
            <person name="Preveaux A."/>
            <person name="Marais C."/>
            <person name="Jacques M.A."/>
            <person name="Shade A."/>
            <person name="Barret M."/>
        </authorList>
    </citation>
    <scope>NUCLEOTIDE SEQUENCE [LARGE SCALE GENOMIC DNA]</scope>
    <source>
        <strain evidence="1 2">CFBP13599</strain>
    </source>
</reference>
<keyword evidence="2" id="KW-1185">Reference proteome</keyword>
<gene>
    <name evidence="1" type="ORF">IFT38_06215</name>
</gene>
<dbReference type="Proteomes" id="UP000620025">
    <property type="component" value="Unassembled WGS sequence"/>
</dbReference>